<dbReference type="GO" id="GO:0030203">
    <property type="term" value="P:glycosaminoglycan metabolic process"/>
    <property type="evidence" value="ECO:0007669"/>
    <property type="project" value="TreeGrafter"/>
</dbReference>
<dbReference type="EC" id="3.2.1.52" evidence="3"/>
<evidence type="ECO:0000256" key="1">
    <source>
        <dbReference type="ARBA" id="ARBA00001231"/>
    </source>
</evidence>
<dbReference type="GO" id="GO:0016020">
    <property type="term" value="C:membrane"/>
    <property type="evidence" value="ECO:0007669"/>
    <property type="project" value="TreeGrafter"/>
</dbReference>
<proteinExistence type="inferred from homology"/>
<evidence type="ECO:0000256" key="4">
    <source>
        <dbReference type="ARBA" id="ARBA00022801"/>
    </source>
</evidence>
<dbReference type="InterPro" id="IPR017853">
    <property type="entry name" value="GH"/>
</dbReference>
<dbReference type="InterPro" id="IPR025705">
    <property type="entry name" value="Beta_hexosaminidase_sua/sub"/>
</dbReference>
<evidence type="ECO:0000256" key="2">
    <source>
        <dbReference type="ARBA" id="ARBA00006285"/>
    </source>
</evidence>
<evidence type="ECO:0000313" key="6">
    <source>
        <dbReference type="EMBL" id="EJX03801.1"/>
    </source>
</evidence>
<accession>J9CUA1</accession>
<dbReference type="PANTHER" id="PTHR22600">
    <property type="entry name" value="BETA-HEXOSAMINIDASE"/>
    <property type="match status" value="1"/>
</dbReference>
<dbReference type="GO" id="GO:0004563">
    <property type="term" value="F:beta-N-acetylhexosaminidase activity"/>
    <property type="evidence" value="ECO:0007669"/>
    <property type="project" value="UniProtKB-EC"/>
</dbReference>
<evidence type="ECO:0000259" key="5">
    <source>
        <dbReference type="Pfam" id="PF00728"/>
    </source>
</evidence>
<keyword evidence="4 6" id="KW-0378">Hydrolase</keyword>
<dbReference type="SUPFAM" id="SSF51445">
    <property type="entry name" value="(Trans)glycosidases"/>
    <property type="match status" value="1"/>
</dbReference>
<feature type="domain" description="Glycoside hydrolase family 20 catalytic" evidence="5">
    <location>
        <begin position="1"/>
        <end position="159"/>
    </location>
</feature>
<reference evidence="6" key="1">
    <citation type="journal article" date="2012" name="PLoS ONE">
        <title>Gene sets for utilization of primary and secondary nutrition supplies in the distal gut of endangered iberian lynx.</title>
        <authorList>
            <person name="Alcaide M."/>
            <person name="Messina E."/>
            <person name="Richter M."/>
            <person name="Bargiela R."/>
            <person name="Peplies J."/>
            <person name="Huws S.A."/>
            <person name="Newbold C.J."/>
            <person name="Golyshin P.N."/>
            <person name="Simon M.A."/>
            <person name="Lopez G."/>
            <person name="Yakimov M.M."/>
            <person name="Ferrer M."/>
        </authorList>
    </citation>
    <scope>NUCLEOTIDE SEQUENCE</scope>
</reference>
<dbReference type="Pfam" id="PF00728">
    <property type="entry name" value="Glyco_hydro_20"/>
    <property type="match status" value="1"/>
</dbReference>
<feature type="non-terminal residue" evidence="6">
    <location>
        <position position="159"/>
    </location>
</feature>
<comment type="similarity">
    <text evidence="2">Belongs to the glycosyl hydrolase 20 family.</text>
</comment>
<organism evidence="6">
    <name type="scientific">gut metagenome</name>
    <dbReference type="NCBI Taxonomy" id="749906"/>
    <lineage>
        <taxon>unclassified sequences</taxon>
        <taxon>metagenomes</taxon>
        <taxon>organismal metagenomes</taxon>
    </lineage>
</organism>
<sequence>MEIQRYPRLNTIGAWRTDSLWKTWWNNGKRHYATATTPGAYGGYYTQDELRQLVNYAAERGITIVPEIEMPAHSEEVLSAYPELSCTHEPYKQADFCPGSVATYDFLEHVLEEVMAVFPSIDIHVGGDEAGKASWGKCPLCKKKMQEEGIATVDGLQTY</sequence>
<evidence type="ECO:0000256" key="3">
    <source>
        <dbReference type="ARBA" id="ARBA00012663"/>
    </source>
</evidence>
<gene>
    <name evidence="6" type="ORF">EVA_08092</name>
</gene>
<keyword evidence="6" id="KW-0326">Glycosidase</keyword>
<dbReference type="EMBL" id="AMCI01002029">
    <property type="protein sequence ID" value="EJX03801.1"/>
    <property type="molecule type" value="Genomic_DNA"/>
</dbReference>
<dbReference type="Gene3D" id="3.20.20.80">
    <property type="entry name" value="Glycosidases"/>
    <property type="match status" value="1"/>
</dbReference>
<name>J9CUA1_9ZZZZ</name>
<dbReference type="InterPro" id="IPR015883">
    <property type="entry name" value="Glyco_hydro_20_cat"/>
</dbReference>
<protein>
    <recommendedName>
        <fullName evidence="3">beta-N-acetylhexosaminidase</fullName>
        <ecNumber evidence="3">3.2.1.52</ecNumber>
    </recommendedName>
</protein>
<dbReference type="AlphaFoldDB" id="J9CUA1"/>
<dbReference type="PANTHER" id="PTHR22600:SF57">
    <property type="entry name" value="BETA-N-ACETYLHEXOSAMINIDASE"/>
    <property type="match status" value="1"/>
</dbReference>
<comment type="catalytic activity">
    <reaction evidence="1">
        <text>Hydrolysis of terminal non-reducing N-acetyl-D-hexosamine residues in N-acetyl-beta-D-hexosaminides.</text>
        <dbReference type="EC" id="3.2.1.52"/>
    </reaction>
</comment>
<comment type="caution">
    <text evidence="6">The sequence shown here is derived from an EMBL/GenBank/DDBJ whole genome shotgun (WGS) entry which is preliminary data.</text>
</comment>
<dbReference type="GO" id="GO:0005975">
    <property type="term" value="P:carbohydrate metabolic process"/>
    <property type="evidence" value="ECO:0007669"/>
    <property type="project" value="InterPro"/>
</dbReference>